<evidence type="ECO:0000256" key="5">
    <source>
        <dbReference type="ARBA" id="ARBA00023295"/>
    </source>
</evidence>
<dbReference type="Gene3D" id="3.20.20.80">
    <property type="entry name" value="Glycosidases"/>
    <property type="match status" value="1"/>
</dbReference>
<dbReference type="GO" id="GO:0008843">
    <property type="term" value="F:endochitinase activity"/>
    <property type="evidence" value="ECO:0007669"/>
    <property type="project" value="UniProtKB-EC"/>
</dbReference>
<organism evidence="10 11">
    <name type="scientific">Terriglobus roseus (strain DSM 18391 / NRRL B-41598 / KBS 63)</name>
    <dbReference type="NCBI Taxonomy" id="926566"/>
    <lineage>
        <taxon>Bacteria</taxon>
        <taxon>Pseudomonadati</taxon>
        <taxon>Acidobacteriota</taxon>
        <taxon>Terriglobia</taxon>
        <taxon>Terriglobales</taxon>
        <taxon>Acidobacteriaceae</taxon>
        <taxon>Terriglobus</taxon>
    </lineage>
</organism>
<dbReference type="GO" id="GO:0008061">
    <property type="term" value="F:chitin binding"/>
    <property type="evidence" value="ECO:0007669"/>
    <property type="project" value="InterPro"/>
</dbReference>
<dbReference type="InterPro" id="IPR050314">
    <property type="entry name" value="Glycosyl_Hydrlase_18"/>
</dbReference>
<dbReference type="HOGENOM" id="CLU_002833_14_4_0"/>
<evidence type="ECO:0000313" key="11">
    <source>
        <dbReference type="Proteomes" id="UP000006056"/>
    </source>
</evidence>
<keyword evidence="11" id="KW-1185">Reference proteome</keyword>
<protein>
    <recommendedName>
        <fullName evidence="2">chitinase</fullName>
        <ecNumber evidence="2">3.2.1.14</ecNumber>
    </recommendedName>
</protein>
<dbReference type="eggNOG" id="COG3325">
    <property type="taxonomic scope" value="Bacteria"/>
</dbReference>
<evidence type="ECO:0000256" key="6">
    <source>
        <dbReference type="RuleBase" id="RU000489"/>
    </source>
</evidence>
<comment type="catalytic activity">
    <reaction evidence="1">
        <text>Random endo-hydrolysis of N-acetyl-beta-D-glucosaminide (1-&gt;4)-beta-linkages in chitin and chitodextrins.</text>
        <dbReference type="EC" id="3.2.1.14"/>
    </reaction>
</comment>
<reference evidence="10 11" key="1">
    <citation type="submission" date="2012-06" db="EMBL/GenBank/DDBJ databases">
        <title>Complete genome of Terriglobus roseus DSM 18391.</title>
        <authorList>
            <consortium name="US DOE Joint Genome Institute (JGI-PGF)"/>
            <person name="Lucas S."/>
            <person name="Copeland A."/>
            <person name="Lapidus A."/>
            <person name="Glavina del Rio T."/>
            <person name="Dalin E."/>
            <person name="Tice H."/>
            <person name="Bruce D."/>
            <person name="Goodwin L."/>
            <person name="Pitluck S."/>
            <person name="Peters L."/>
            <person name="Mikhailova N."/>
            <person name="Munk A.C.C."/>
            <person name="Kyrpides N."/>
            <person name="Mavromatis K."/>
            <person name="Ivanova N."/>
            <person name="Brettin T."/>
            <person name="Detter J.C."/>
            <person name="Han C."/>
            <person name="Larimer F."/>
            <person name="Land M."/>
            <person name="Hauser L."/>
            <person name="Markowitz V."/>
            <person name="Cheng J.-F."/>
            <person name="Hugenholtz P."/>
            <person name="Woyke T."/>
            <person name="Wu D."/>
            <person name="Brambilla E."/>
            <person name="Klenk H.-P."/>
            <person name="Eisen J.A."/>
        </authorList>
    </citation>
    <scope>NUCLEOTIDE SEQUENCE [LARGE SCALE GENOMIC DNA]</scope>
    <source>
        <strain evidence="11">DSM 18391 / NRRL B-41598 / KBS 63</strain>
    </source>
</reference>
<dbReference type="PROSITE" id="PS01095">
    <property type="entry name" value="GH18_1"/>
    <property type="match status" value="1"/>
</dbReference>
<keyword evidence="8" id="KW-0732">Signal</keyword>
<gene>
    <name evidence="10" type="ordered locus">Terro_0494</name>
</gene>
<keyword evidence="3 6" id="KW-0378">Hydrolase</keyword>
<evidence type="ECO:0000256" key="4">
    <source>
        <dbReference type="ARBA" id="ARBA00023024"/>
    </source>
</evidence>
<dbReference type="Gene3D" id="3.10.50.10">
    <property type="match status" value="1"/>
</dbReference>
<dbReference type="GO" id="GO:0006032">
    <property type="term" value="P:chitin catabolic process"/>
    <property type="evidence" value="ECO:0007669"/>
    <property type="project" value="UniProtKB-KW"/>
</dbReference>
<comment type="similarity">
    <text evidence="7">Belongs to the glycosyl hydrolase 18 family.</text>
</comment>
<keyword evidence="4" id="KW-0624">Polysaccharide degradation</keyword>
<dbReference type="AlphaFoldDB" id="I3ZC67"/>
<evidence type="ECO:0000313" key="10">
    <source>
        <dbReference type="EMBL" id="AFL86835.1"/>
    </source>
</evidence>
<dbReference type="GO" id="GO:0005975">
    <property type="term" value="P:carbohydrate metabolic process"/>
    <property type="evidence" value="ECO:0007669"/>
    <property type="project" value="InterPro"/>
</dbReference>
<evidence type="ECO:0000256" key="7">
    <source>
        <dbReference type="RuleBase" id="RU004453"/>
    </source>
</evidence>
<dbReference type="PANTHER" id="PTHR11177:SF317">
    <property type="entry name" value="CHITINASE 12-RELATED"/>
    <property type="match status" value="1"/>
</dbReference>
<dbReference type="SUPFAM" id="SSF51445">
    <property type="entry name" value="(Trans)glycosidases"/>
    <property type="match status" value="1"/>
</dbReference>
<feature type="chain" id="PRO_5003684622" description="chitinase" evidence="8">
    <location>
        <begin position="22"/>
        <end position="423"/>
    </location>
</feature>
<dbReference type="InterPro" id="IPR001579">
    <property type="entry name" value="Glyco_hydro_18_chit_AS"/>
</dbReference>
<dbReference type="InterPro" id="IPR011583">
    <property type="entry name" value="Chitinase_II/V-like_cat"/>
</dbReference>
<name>I3ZC67_TERRK</name>
<feature type="domain" description="GH18" evidence="9">
    <location>
        <begin position="37"/>
        <end position="423"/>
    </location>
</feature>
<proteinExistence type="inferred from homology"/>
<evidence type="ECO:0000259" key="9">
    <source>
        <dbReference type="PROSITE" id="PS51910"/>
    </source>
</evidence>
<dbReference type="InterPro" id="IPR017853">
    <property type="entry name" value="GH"/>
</dbReference>
<dbReference type="InterPro" id="IPR001223">
    <property type="entry name" value="Glyco_hydro18_cat"/>
</dbReference>
<dbReference type="Pfam" id="PF00704">
    <property type="entry name" value="Glyco_hydro_18"/>
    <property type="match status" value="1"/>
</dbReference>
<dbReference type="PANTHER" id="PTHR11177">
    <property type="entry name" value="CHITINASE"/>
    <property type="match status" value="1"/>
</dbReference>
<evidence type="ECO:0000256" key="3">
    <source>
        <dbReference type="ARBA" id="ARBA00022801"/>
    </source>
</evidence>
<dbReference type="EC" id="3.2.1.14" evidence="2"/>
<dbReference type="KEGG" id="trs:Terro_0494"/>
<dbReference type="Proteomes" id="UP000006056">
    <property type="component" value="Chromosome"/>
</dbReference>
<dbReference type="STRING" id="926566.Terro_0494"/>
<dbReference type="SMART" id="SM00636">
    <property type="entry name" value="Glyco_18"/>
    <property type="match status" value="1"/>
</dbReference>
<evidence type="ECO:0000256" key="1">
    <source>
        <dbReference type="ARBA" id="ARBA00000822"/>
    </source>
</evidence>
<feature type="signal peptide" evidence="8">
    <location>
        <begin position="1"/>
        <end position="21"/>
    </location>
</feature>
<keyword evidence="4" id="KW-0119">Carbohydrate metabolism</keyword>
<dbReference type="RefSeq" id="WP_014784404.1">
    <property type="nucleotide sequence ID" value="NC_018014.1"/>
</dbReference>
<sequence>MNRLYCSFAALLLLLPLPSITAEESGAAVKATHPHREEVVGYFPQWGIYNRRYVPVDLIKSGAIKSLTQLDYAQVNIKDNACIVADPQADTNIPFKAEDSIDGNADALDAPLRGNFHQLQLLRQRYPNLRILVSIEGQKALFEEAAKPQNRVAFVHSCVARFLEGHIAPGIEAPQLFDGIDVDWEYPTAENADNFYALMAEFRKQMNAIKWKSAMLRAGTEQRGFTLSIASGASHKAISPIKWGRVAKDVDQIGVMTYDFQGPWSRDTGFIAPLRATDPHEETVASVIEAYLAAGVPSRQLLIGLPFYAYQWHNVPAGANHGYLSKGDPIRGNLNQTTVTALLQNDDAELYRDPASQAPWIYDGDNFLTFEDAISLRAKALYARDHKLGGMMIWELSGDTNDAQLLRALHPSEEVEKRVTGTD</sequence>
<evidence type="ECO:0000256" key="2">
    <source>
        <dbReference type="ARBA" id="ARBA00012729"/>
    </source>
</evidence>
<dbReference type="OrthoDB" id="9812811at2"/>
<accession>I3ZC67</accession>
<keyword evidence="5 6" id="KW-0326">Glycosidase</keyword>
<dbReference type="InterPro" id="IPR029070">
    <property type="entry name" value="Chitinase_insertion_sf"/>
</dbReference>
<dbReference type="EMBL" id="CP003379">
    <property type="protein sequence ID" value="AFL86835.1"/>
    <property type="molecule type" value="Genomic_DNA"/>
</dbReference>
<evidence type="ECO:0000256" key="8">
    <source>
        <dbReference type="SAM" id="SignalP"/>
    </source>
</evidence>
<keyword evidence="4" id="KW-0146">Chitin degradation</keyword>
<dbReference type="PROSITE" id="PS51910">
    <property type="entry name" value="GH18_2"/>
    <property type="match status" value="1"/>
</dbReference>